<dbReference type="SUPFAM" id="SSF50969">
    <property type="entry name" value="YVTN repeat-like/Quinoprotein amine dehydrogenase"/>
    <property type="match status" value="1"/>
</dbReference>
<dbReference type="InterPro" id="IPR041690">
    <property type="entry name" value="Cadherin_5"/>
</dbReference>
<sequence length="4428" mass="468993">MVRDPATNTVRIRVAEFNDRTADAPVIEQISLDDGVLNIDMGQLAPTPQSQVTPDNTKFVVWIKPVGYTPGPDEASWDEPAHGRLYQAIEAQWSGSRLTVALPPGVALSAHELYVERLVKVETSPGRFEFQEAGTGSRSGAATFQPKTDVSFTTSAFGIRFFKHVANTVRNADGTLTGPDQQLQLVKEQTWAEAFSRLPLELRSSVSAAVGGWKTDQIAFNDAGTLAFIASYNGRVMVLDMASLDLVDIIEVGGGSTNIASIAVAGDHLYIAEGDRYVTAGRPEGGYRLMRVNIDLSAPQAYGHVQQIRLPSTLSNTVGGYADLAVNRDAQGRPRYLAVTVATGALGINRYDMEIGKAFVLDLVGLEAENQLGTARWSASLTASRSLREIVHPESRGRGTQFVVSGSRPGDFLFTNAFDGARGAVSVSFALDPQDGSLSATPTTRVLNLDTSGLFTVGKYRLNFQRTQGVAVTEFQGNEYAFIADYHLPYLDLSNAGRQVGGKIAVVKDPFGRNGQPEFLGTTTPFKGGTLDKLTLSPDGSQLWATYMHDEGGLTGTISFGMLVFDAQDLIIHAQVNSLNNRSQTAPLPFDRMNSGGDQIPSVTPHEYGGHVVGMAPKRATLNIVSANGSPDGSLVGSGHLARDAMTAPAHGEPVFYLQTGVPLTGYSVYVSTFGPGDGLWPQDKPLELFSLFGGSDASGDLSLLQRELLADSNPGRVATAHVNRSQAASDDPFRVDLAEVLGRQVKLTAGQTYWVGVEGRTASGSVVRTYKQFTVAPVKAEFENQFSSVTILTPTLQTPFAVDEIIGGTYLPEFARSLGFEGNDTLTGTRLMAAAMAEKSGATVLEYDPRTGGWIGAKGTRWADVSINRIPKNGGALILIANWLSDASTTDTGFAEGAADALFASLVELHRGTAAAGFRGGLLNSHLHFIGHGRGAVVNSEIIQRLGRYADSLQQVQGVNRESDDPSNRLDLHMTTLDPFDGEQRSLELDFGAMFGRLALVGTAATLSGSLALAGRWAIAIANWGGLFVDAVLKPYGLDKIAAGDYKDPDIKIWENVTFADNYYQEIPKQPGDQWFTNVPVVEYLYTSIDTQHTGTPYGHSMWNAGAAIDVRLDGRYGFHIGNDDEYPIINGIGTLHQRVATWYLGTANLALRRFSDTKPHPAEGKADPILRGLQDYGRKVDAFGGDWLYSNYNYTFDSLRDWKPWYSYRVSNTLSNQTIATAAFVQAHGDYTSTVVQEGLGEGWAYSVQGGGLYGADSRAGLRPLEGREPVIADNTERGRDLEAVPGVFNGNFEAGDRTQFGRFPIFSWNLPGWSRHNWTKPVNTPQLLDEYKERLSNDLDQGVDVLDWNGLRQDWWDAFKRDYLPGFTAGLYSDIYQSIGELLGKLRKTPLATGKLGLDPLEVSVNAVVDAFDGFRQRMMASFARHNVPGGVNTVVSAINKFLDVAANGTKQFPGANIRNLTSAAFFLGAGPSLVANFLNGYQSIAEHRVELGGGDELWHNRMYFPIDATSLSFDLASDSLETGTLEVVFEPWSVGGTAATPPSGLRFSFDKKPVALLDGAYQQIKIAVPEALRGQVGTFYFKVSDDTWGSFYIDNIRLGSDLEITDSSAAEGNADQAKDRIVFFKDFVDVDPQANVGDLRTTDPFVSVQQHGVDQHKVTLRNSGAERAQIRLKVDGDAFLQHRTTDASTGATTSQLMDGNWEFARVLEPGEEYVLDLRAHANEDLLKKLAGYDQESGTYNTLPYDVAIAFARLQVETSPVGSGVVQKDAVSLYYMIDLSDASRKDGVVHMRDLRTGTDVNLTGGMLGGPNGERALRVYNPGGMEIAPVAGAGLPLNLVEVKNLPDVIDQMRVDDPASALPPAIAAAAKKREKDTTLIIVKGGDARSLLGSNLSVDLTMKAAGVVVAQPKLQAVLVEPQRLHVNSADITAQVQRFVGYLVGDTRAQIDRLRELEAQGEMWPSDRQRLDELLVVDAFKASLTSEQLQRLALLQPGLLAPFQGQAFSTAVREVLYEGGDGLQGVFHELWSRGDLEISTATRAPASNENSLLVKWQGEGEFTGTAGTAGQDLWVSELQRLLMSGDSVRSDLQPQQKLYLLSKVLNGDRAGALSDPTKRAMLYLGQVLRDVLVDLPSDADTDLAWKRLGQRVGWVAAHEFAHNLGLPDAYVQSGGVRQLLDLQESLMSQFGMRNLTPIQQNLLALALDAPNHGLLETTEHGSLRGRTVAASDIDGVIQYLYNLSNGRRVNFAPSEGEAATGSGGDQPTDSGGFLGFSTTPETGLASAAGVPATGHEMKGLEDATSWQARGTIDWQDGGAAVLHESDRVHSGLRQTFVVMEGQRYLTFTVSDHRLGEGGASIADAFEFALRDAADGRSVLPSLALSRTDAGLNQQGGGQQYLSSGVLARDGKTQGSTTYYVDITEVARGTALELSFDLIGFGVADGYVKLKDVQLLGSLNTAPVLQQQQHVELGEDGVSQFDPLAKASDAEGNALTAHLVTPPAHGSLTLRADGSFDYQPQADFHGEDSFSYRVSDGQLESTIATVRMTVRPVNDLPVVQDITSSVEEDGSVHLDLVAGAIDVDGDSLAPVIVAAPAHGVLTTDAEGRYTYTPAPDFHGSDSFTYRISDGQGESQVATVWLTVMPVNDAPVVADQAATLAEDGSLRVDLLAGAQDVDADVLAPVVVSGPRHGSLTLNADGSFSYSAHADYHGEDSFTYRVSDGQSESSLATVTLTVSPVNDAPIAQDGSATLAEDGSAVIDLRTLGLDVDTLVLQAVVLTGPLHGTLLNHGDGTFTYTPAPNFYGRDSLRFALTDGDLVSNEATFTFHVTAVNDAPVIADGHLTVSEDGVLRIDPLAGVTDVDGDALSADVVAGPAHGSLSLNTDGSFTYTPTADFEGSDSFTYRVSDGTEASNLATVTLTVTGVNDAPVAQDGRAALDEDGAVVVDLRALGLDVEGAQLQPVVVAGPSHGTLVDNGDGTFTYTPAPNFKGRDSVRFTLSDGELTSNEATFSFDVTAVNDAPVVADSHMTVDEDGVLRVDPLAGSSDVDGDALAAAIVAGPAHGSVSVNADGSFSYTPVADFNGSDSFTYRVSDGQGGSELATVTLTVVPVNDAPVVAGRHLTVSEDGALHIDPLAGATDVDGDALTAAVVAGPAHGSLSVNADGSFTYTPVADFNGSDSFTYRVDDGAGASTLATVTLGVTAVNDAPVAQDGSAMVTEDGSVVIDLRSLGFDVDADAELQSLVVAGPSHGTLMDNGDGTYTYTPAPDFNGSDRLRFALTDGELVSNEATFSFEVTAVNDAPVLADAQLAMAEDGVLRLDLLAGASDVDGDTLTATVIAGAAHGLLTVNADGSFSYTPAADFNGTDSFTYRVGDGTVDSNVATVTLNVQSVNDAPVARDAALALDEDGTLHIDFAAYGLDVDSSAALTAVIVDGPAHGSLVRGDDGRYVYVPHANYHGTDAIRFRLSDGELGSNEATLSITVAAVNDAPTLADSTLQMAEDGSVTADALAQATDVDGDVLTLELVEGPAHGTVTIHPDGSYTYVPNANFYGVDTFSLRVSDGPAASAVASVSVNIEAVNDAAVAFDSTAIGEEDQALVLAWSDFDVVDVDGDAMAIRITTLPAEGVLQRHTADGTWLDVVAGETFTQAEITAGVLHFVPEANASGGEGYVHAGYGNRRSHYARLGYVAGDGLVDTAEVFVNLDITALADAPTLNFTGANSSTRELFRTGWEGAPNVDSQSTLVQQSVFDGWRLITDPDPSCGGQDGFEVWNTGDRMADAYNNLRTVRAGEGNGNQWLELNNAGGAQHQTLGIERTVETVAGASYTLSFDVAGRLGFGSDYTRIAVYLDGVKLASVSPTSPSSSLDWRTLSYSFTGTGGAQRLRIVSEATRLHEGGRGTMIDDIALSETTQLNRGSEDSRIPLQGIAAALADNDGSETMVLTMMGLPIGSVLSDGVRSFTVTEAARVANLSGWNTATLALQPPANFSGVLQLQVQATAIETATGGRATVSKQLAVQVAAVADAPVLTLTARDVDVSREMLSTSWESVANRNRNATIVAGAPWSTLEGWRVMHAEFGKQTAFEIWSSGDQMRNAAGQFVTVQAAAGNGRNWLELNNGIGEGHQTLGIERDVQTIAGAIYTLSFDYAGALGLPEANTRVGIYVDGQLVGSYANTSGATALNWRALSFQFTGNGCEREISIRIEGGPTANHGRGAMIDDIRIVETLPTGNHLVYGLAGTAIALPIVNASLTDTDGSETLKVELLGLPAGATVSDGTRSVTLTSAGSVDLSGWNLALLSLTPPAGCPGLLSLQVRATSTEASNGSSTSVTQSLQVCVLGGTPVDTPVGVNPYVVLTAGTSSTTTAAATGTVSATPIVVGPMVDETGALTISLALSTPRTWEEEEAAERERSSALNEEWLQELEQFARANWEALVG</sequence>
<reference evidence="3 4" key="1">
    <citation type="submission" date="2015-05" db="EMBL/GenBank/DDBJ databases">
        <authorList>
            <person name="Tang B."/>
            <person name="Yu Y."/>
        </authorList>
    </citation>
    <scope>NUCLEOTIDE SEQUENCE [LARGE SCALE GENOMIC DNA]</scope>
    <source>
        <strain evidence="3 4">DSM 7029</strain>
    </source>
</reference>
<evidence type="ECO:0000313" key="4">
    <source>
        <dbReference type="Proteomes" id="UP000035352"/>
    </source>
</evidence>
<dbReference type="KEGG" id="pbh:AAW51_3417"/>
<keyword evidence="4" id="KW-1185">Reference proteome</keyword>
<dbReference type="Gene3D" id="2.60.40.2810">
    <property type="match status" value="6"/>
</dbReference>
<gene>
    <name evidence="3" type="ORF">AAW51_3417</name>
</gene>
<dbReference type="Pfam" id="PF17892">
    <property type="entry name" value="Cadherin_5"/>
    <property type="match status" value="3"/>
</dbReference>
<evidence type="ECO:0000313" key="3">
    <source>
        <dbReference type="EMBL" id="AKJ30108.1"/>
    </source>
</evidence>
<protein>
    <recommendedName>
        <fullName evidence="2">Cadherin-like domain-containing protein</fullName>
    </recommendedName>
</protein>
<dbReference type="PATRIC" id="fig|413882.6.peg.3567"/>
<feature type="domain" description="Cadherin-like" evidence="2">
    <location>
        <begin position="3202"/>
        <end position="3294"/>
    </location>
</feature>
<dbReference type="GO" id="GO:0009653">
    <property type="term" value="P:anatomical structure morphogenesis"/>
    <property type="evidence" value="ECO:0007669"/>
    <property type="project" value="TreeGrafter"/>
</dbReference>
<dbReference type="InterPro" id="IPR011044">
    <property type="entry name" value="Quino_amine_DH_bsu"/>
</dbReference>
<dbReference type="Proteomes" id="UP000035352">
    <property type="component" value="Chromosome"/>
</dbReference>
<dbReference type="InterPro" id="IPR051561">
    <property type="entry name" value="FRAS1_ECM"/>
</dbReference>
<dbReference type="Gene3D" id="2.60.40.3440">
    <property type="match status" value="6"/>
</dbReference>
<feature type="domain" description="Cadherin-like" evidence="2">
    <location>
        <begin position="2923"/>
        <end position="3014"/>
    </location>
</feature>
<feature type="region of interest" description="Disordered" evidence="1">
    <location>
        <begin position="2251"/>
        <end position="2276"/>
    </location>
</feature>
<dbReference type="NCBIfam" id="NF012211">
    <property type="entry name" value="tand_rpt_95"/>
    <property type="match status" value="12"/>
</dbReference>
<dbReference type="InterPro" id="IPR010221">
    <property type="entry name" value="VCBS_dom"/>
</dbReference>
<dbReference type="PANTHER" id="PTHR45739">
    <property type="entry name" value="MATRIX PROTEIN, PUTATIVE-RELATED"/>
    <property type="match status" value="1"/>
</dbReference>
<accession>A0A0G3BQ46</accession>
<dbReference type="Gene3D" id="2.60.120.260">
    <property type="entry name" value="Galactose-binding domain-like"/>
    <property type="match status" value="1"/>
</dbReference>
<evidence type="ECO:0000256" key="1">
    <source>
        <dbReference type="SAM" id="MobiDB-lite"/>
    </source>
</evidence>
<organism evidence="3 4">
    <name type="scientific">Caldimonas brevitalea</name>
    <dbReference type="NCBI Taxonomy" id="413882"/>
    <lineage>
        <taxon>Bacteria</taxon>
        <taxon>Pseudomonadati</taxon>
        <taxon>Pseudomonadota</taxon>
        <taxon>Betaproteobacteria</taxon>
        <taxon>Burkholderiales</taxon>
        <taxon>Sphaerotilaceae</taxon>
        <taxon>Caldimonas</taxon>
    </lineage>
</organism>
<feature type="domain" description="Cadherin-like" evidence="2">
    <location>
        <begin position="3296"/>
        <end position="3387"/>
    </location>
</feature>
<dbReference type="PANTHER" id="PTHR45739:SF8">
    <property type="entry name" value="FRAS1-RELATED EXTRACELLULAR MATRIX PROTEIN 1"/>
    <property type="match status" value="1"/>
</dbReference>
<dbReference type="NCBIfam" id="TIGR01965">
    <property type="entry name" value="VCBS_repeat"/>
    <property type="match status" value="3"/>
</dbReference>
<proteinExistence type="predicted"/>
<dbReference type="STRING" id="413882.AAW51_3417"/>
<dbReference type="EMBL" id="CP011371">
    <property type="protein sequence ID" value="AKJ30108.1"/>
    <property type="molecule type" value="Genomic_DNA"/>
</dbReference>
<evidence type="ECO:0000259" key="2">
    <source>
        <dbReference type="Pfam" id="PF17892"/>
    </source>
</evidence>
<name>A0A0G3BQ46_9BURK</name>
<dbReference type="Pfam" id="PF17963">
    <property type="entry name" value="Big_9"/>
    <property type="match status" value="9"/>
</dbReference>